<dbReference type="GO" id="GO:0004165">
    <property type="term" value="F:delta(3)-delta(2)-enoyl-CoA isomerase activity"/>
    <property type="evidence" value="ECO:0007669"/>
    <property type="project" value="UniProtKB-EC"/>
</dbReference>
<evidence type="ECO:0000256" key="3">
    <source>
        <dbReference type="ARBA" id="ARBA00005005"/>
    </source>
</evidence>
<keyword evidence="9" id="KW-1185">Reference proteome</keyword>
<gene>
    <name evidence="8" type="ORF">OLC1_LOCUS11111</name>
</gene>
<dbReference type="Pfam" id="PF00378">
    <property type="entry name" value="ECH_1"/>
    <property type="match status" value="1"/>
</dbReference>
<dbReference type="EMBL" id="OX459121">
    <property type="protein sequence ID" value="CAI9101539.1"/>
    <property type="molecule type" value="Genomic_DNA"/>
</dbReference>
<evidence type="ECO:0000256" key="5">
    <source>
        <dbReference type="ARBA" id="ARBA00012064"/>
    </source>
</evidence>
<dbReference type="SUPFAM" id="SSF52096">
    <property type="entry name" value="ClpP/crotonase"/>
    <property type="match status" value="1"/>
</dbReference>
<sequence>MCTLEKRGNIFILTITGDHEHRLNPTLIDNIRAALHRVKSEYNGSSSSALITTAQGKFFSNGYDLEWAKSDRSRMLLMDSKLRNLVSDLIDLPMPTIAAVTGHASAAGFIVAMAHDYILMRKDRGFLYMSELDIGLIVPAWFFALLKCKARSPAARREVVMKAAKITAEKGIEAGIVDSAHVSAEETVKAAVKLGEELMMRKWDGEVYRDNRRVVLAEVLAALPAGGEDDKHQADLVVKTLSKL</sequence>
<dbReference type="AlphaFoldDB" id="A0AAV1D0U0"/>
<dbReference type="Proteomes" id="UP001161247">
    <property type="component" value="Chromosome 4"/>
</dbReference>
<dbReference type="InterPro" id="IPR001753">
    <property type="entry name" value="Enoyl-CoA_hydra/iso"/>
</dbReference>
<comment type="pathway">
    <text evidence="3">Lipid metabolism; fatty acid beta-oxidation.</text>
</comment>
<dbReference type="FunFam" id="3.90.226.10:FF:000049">
    <property type="entry name" value="Enoyl-CoA delta isomerase 3"/>
    <property type="match status" value="1"/>
</dbReference>
<evidence type="ECO:0000256" key="2">
    <source>
        <dbReference type="ARBA" id="ARBA00000765"/>
    </source>
</evidence>
<evidence type="ECO:0000256" key="7">
    <source>
        <dbReference type="SAM" id="Phobius"/>
    </source>
</evidence>
<accession>A0AAV1D0U0</accession>
<dbReference type="Gene3D" id="3.90.226.10">
    <property type="entry name" value="2-enoyl-CoA Hydratase, Chain A, domain 1"/>
    <property type="match status" value="1"/>
</dbReference>
<dbReference type="GO" id="GO:0006635">
    <property type="term" value="P:fatty acid beta-oxidation"/>
    <property type="evidence" value="ECO:0007669"/>
    <property type="project" value="TreeGrafter"/>
</dbReference>
<proteinExistence type="inferred from homology"/>
<keyword evidence="6" id="KW-0443">Lipid metabolism</keyword>
<evidence type="ECO:0000313" key="9">
    <source>
        <dbReference type="Proteomes" id="UP001161247"/>
    </source>
</evidence>
<dbReference type="PANTHER" id="PTHR11941">
    <property type="entry name" value="ENOYL-COA HYDRATASE-RELATED"/>
    <property type="match status" value="1"/>
</dbReference>
<keyword evidence="7" id="KW-0472">Membrane</keyword>
<comment type="catalytic activity">
    <reaction evidence="1">
        <text>a (3Z)-enoyl-CoA = a 4-saturated (2E)-enoyl-CoA</text>
        <dbReference type="Rhea" id="RHEA:45900"/>
        <dbReference type="ChEBI" id="CHEBI:85097"/>
        <dbReference type="ChEBI" id="CHEBI:85489"/>
        <dbReference type="EC" id="5.3.3.8"/>
    </reaction>
</comment>
<feature type="transmembrane region" description="Helical" evidence="7">
    <location>
        <begin position="92"/>
        <end position="114"/>
    </location>
</feature>
<organism evidence="8 9">
    <name type="scientific">Oldenlandia corymbosa var. corymbosa</name>
    <dbReference type="NCBI Taxonomy" id="529605"/>
    <lineage>
        <taxon>Eukaryota</taxon>
        <taxon>Viridiplantae</taxon>
        <taxon>Streptophyta</taxon>
        <taxon>Embryophyta</taxon>
        <taxon>Tracheophyta</taxon>
        <taxon>Spermatophyta</taxon>
        <taxon>Magnoliopsida</taxon>
        <taxon>eudicotyledons</taxon>
        <taxon>Gunneridae</taxon>
        <taxon>Pentapetalae</taxon>
        <taxon>asterids</taxon>
        <taxon>lamiids</taxon>
        <taxon>Gentianales</taxon>
        <taxon>Rubiaceae</taxon>
        <taxon>Rubioideae</taxon>
        <taxon>Spermacoceae</taxon>
        <taxon>Hedyotis-Oldenlandia complex</taxon>
        <taxon>Oldenlandia</taxon>
    </lineage>
</organism>
<evidence type="ECO:0000256" key="1">
    <source>
        <dbReference type="ARBA" id="ARBA00000452"/>
    </source>
</evidence>
<dbReference type="GO" id="GO:0005777">
    <property type="term" value="C:peroxisome"/>
    <property type="evidence" value="ECO:0007669"/>
    <property type="project" value="TreeGrafter"/>
</dbReference>
<evidence type="ECO:0000256" key="4">
    <source>
        <dbReference type="ARBA" id="ARBA00005254"/>
    </source>
</evidence>
<dbReference type="InterPro" id="IPR029045">
    <property type="entry name" value="ClpP/crotonase-like_dom_sf"/>
</dbReference>
<keyword evidence="7" id="KW-1133">Transmembrane helix</keyword>
<comment type="catalytic activity">
    <reaction evidence="2">
        <text>a (3E)-enoyl-CoA = a 4-saturated (2E)-enoyl-CoA</text>
        <dbReference type="Rhea" id="RHEA:45228"/>
        <dbReference type="ChEBI" id="CHEBI:58521"/>
        <dbReference type="ChEBI" id="CHEBI:85097"/>
        <dbReference type="EC" id="5.3.3.8"/>
    </reaction>
</comment>
<dbReference type="EC" id="5.3.3.8" evidence="5"/>
<reference evidence="8" key="1">
    <citation type="submission" date="2023-03" db="EMBL/GenBank/DDBJ databases">
        <authorList>
            <person name="Julca I."/>
        </authorList>
    </citation>
    <scope>NUCLEOTIDE SEQUENCE</scope>
</reference>
<dbReference type="PANTHER" id="PTHR11941:SF84">
    <property type="entry name" value="ENOYL-COA DELTA ISOMERASE 1, PEROXISOMAL"/>
    <property type="match status" value="1"/>
</dbReference>
<feature type="transmembrane region" description="Helical" evidence="7">
    <location>
        <begin position="126"/>
        <end position="146"/>
    </location>
</feature>
<name>A0AAV1D0U0_OLDCO</name>
<dbReference type="CDD" id="cd06558">
    <property type="entry name" value="crotonase-like"/>
    <property type="match status" value="1"/>
</dbReference>
<protein>
    <recommendedName>
        <fullName evidence="5">Delta(3)-Delta(2)-enoyl-CoA isomerase</fullName>
        <ecNumber evidence="5">5.3.3.8</ecNumber>
    </recommendedName>
</protein>
<keyword evidence="7" id="KW-0812">Transmembrane</keyword>
<evidence type="ECO:0000256" key="6">
    <source>
        <dbReference type="ARBA" id="ARBA00023098"/>
    </source>
</evidence>
<evidence type="ECO:0000313" key="8">
    <source>
        <dbReference type="EMBL" id="CAI9101539.1"/>
    </source>
</evidence>
<comment type="similarity">
    <text evidence="4">Belongs to the enoyl-CoA hydratase/isomerase family.</text>
</comment>